<keyword evidence="3" id="KW-1185">Reference proteome</keyword>
<protein>
    <recommendedName>
        <fullName evidence="4">ParB/Sulfiredoxin domain-containing protein</fullName>
    </recommendedName>
</protein>
<evidence type="ECO:0000256" key="1">
    <source>
        <dbReference type="SAM" id="MobiDB-lite"/>
    </source>
</evidence>
<organism evidence="2 3">
    <name type="scientific">Faecalibacterium duncaniae (strain DSM 17677 / JCM 31915 / A2-165)</name>
    <name type="common">Faecalibacterium prausnitzii</name>
    <dbReference type="NCBI Taxonomy" id="411483"/>
    <lineage>
        <taxon>Bacteria</taxon>
        <taxon>Bacillati</taxon>
        <taxon>Bacillota</taxon>
        <taxon>Clostridia</taxon>
        <taxon>Eubacteriales</taxon>
        <taxon>Oscillospiraceae</taxon>
        <taxon>Faecalibacterium</taxon>
    </lineage>
</organism>
<evidence type="ECO:0000313" key="3">
    <source>
        <dbReference type="Proteomes" id="UP000004619"/>
    </source>
</evidence>
<comment type="caution">
    <text evidence="2">The sequence shown here is derived from an EMBL/GenBank/DDBJ whole genome shotgun (WGS) entry which is preliminary data.</text>
</comment>
<dbReference type="HOGENOM" id="CLU_071252_0_0_9"/>
<dbReference type="EMBL" id="ACOP02000086">
    <property type="protein sequence ID" value="EEU95146.1"/>
    <property type="molecule type" value="Genomic_DNA"/>
</dbReference>
<feature type="region of interest" description="Disordered" evidence="1">
    <location>
        <begin position="233"/>
        <end position="265"/>
    </location>
</feature>
<feature type="compositionally biased region" description="Basic and acidic residues" evidence="1">
    <location>
        <begin position="233"/>
        <end position="256"/>
    </location>
</feature>
<feature type="region of interest" description="Disordered" evidence="1">
    <location>
        <begin position="161"/>
        <end position="186"/>
    </location>
</feature>
<dbReference type="Proteomes" id="UP000004619">
    <property type="component" value="Unassembled WGS sequence"/>
</dbReference>
<dbReference type="PATRIC" id="fig|411483.3.peg.2592"/>
<evidence type="ECO:0008006" key="4">
    <source>
        <dbReference type="Google" id="ProtNLM"/>
    </source>
</evidence>
<dbReference type="eggNOG" id="COG1475">
    <property type="taxonomic scope" value="Bacteria"/>
</dbReference>
<accession>C7HAC0</accession>
<proteinExistence type="predicted"/>
<reference evidence="2" key="1">
    <citation type="submission" date="2009-08" db="EMBL/GenBank/DDBJ databases">
        <authorList>
            <person name="Weinstock G."/>
            <person name="Sodergren E."/>
            <person name="Clifton S."/>
            <person name="Fulton L."/>
            <person name="Fulton B."/>
            <person name="Courtney L."/>
            <person name="Fronick C."/>
            <person name="Harrison M."/>
            <person name="Strong C."/>
            <person name="Farmer C."/>
            <person name="Delahaunty K."/>
            <person name="Markovic C."/>
            <person name="Hall O."/>
            <person name="Minx P."/>
            <person name="Tomlinson C."/>
            <person name="Mitreva M."/>
            <person name="Nelson J."/>
            <person name="Hou S."/>
            <person name="Wollam A."/>
            <person name="Pepin K.H."/>
            <person name="Johnson M."/>
            <person name="Bhonagiri V."/>
            <person name="Nash W.E."/>
            <person name="Warren W."/>
            <person name="Chinwalla A."/>
            <person name="Mardis E.R."/>
            <person name="Wilson R.K."/>
        </authorList>
    </citation>
    <scope>NUCLEOTIDE SEQUENCE [LARGE SCALE GENOMIC DNA]</scope>
    <source>
        <strain evidence="2">A2-165</strain>
    </source>
</reference>
<gene>
    <name evidence="2" type="ORF">FAEPRAA2165_03275</name>
</gene>
<sequence>MRTSRKTPLEGGRKSMQRERHKNNDILFHFRKDGLPMTKLSQLKIDPEFQNQINPPSFEETHQLEMNILKEERVLNPIITWNGYIVDGHTRYQILRKYPFIPFEVIEKEFSSRYEALVWICKNQLGRRNLTPEQKKFLIGKQAEAEKQIKSFHGNQYTLASESGLVQNEPDRTKHGSRSKVAAEHGTSESYVYRAEQFAKGVEAAEEAVPGAQKEILSGKIRASDREISSIAKVPKEKRPEVVAELRKPKGERDSSITDSYSSPSKDNEFITTFKQDIQGHKKGLNKEEKQNLKDAVKSIYSPRRLADGEAMMCEIQGAQEDFVRRWEMCFREYPDILTEPKNNEKLLIFIDRASRYLQTVKDRLNNDGNQNSQTV</sequence>
<evidence type="ECO:0000313" key="2">
    <source>
        <dbReference type="EMBL" id="EEU95146.1"/>
    </source>
</evidence>
<dbReference type="AlphaFoldDB" id="C7HAC0"/>
<name>C7HAC0_FAED2</name>